<proteinExistence type="predicted"/>
<dbReference type="Proteomes" id="UP001460202">
    <property type="component" value="Unassembled WGS sequence"/>
</dbReference>
<feature type="compositionally biased region" description="Basic residues" evidence="1">
    <location>
        <begin position="53"/>
        <end position="69"/>
    </location>
</feature>
<organism evidence="2 3">
    <name type="scientific">Alistipes intestinihominis</name>
    <dbReference type="NCBI Taxonomy" id="3133172"/>
    <lineage>
        <taxon>Bacteria</taxon>
        <taxon>Pseudomonadati</taxon>
        <taxon>Bacteroidota</taxon>
        <taxon>Bacteroidia</taxon>
        <taxon>Bacteroidales</taxon>
        <taxon>Rikenellaceae</taxon>
        <taxon>Alistipes</taxon>
    </lineage>
</organism>
<evidence type="ECO:0000313" key="3">
    <source>
        <dbReference type="Proteomes" id="UP001460202"/>
    </source>
</evidence>
<feature type="region of interest" description="Disordered" evidence="1">
    <location>
        <begin position="1"/>
        <end position="79"/>
    </location>
</feature>
<sequence>MLVKQPQKKPHEDNHGGKDETHDVPTPQQEPQREAETPKTARTEITAREKFERRKRAEKHSRETRRRPPKPADAGGSGAAPFQNFPYVFVLFHNYDLFFMPYGPRLPCFRFCGLYFRGAKYKQDFRTKKSAATYTLRLIFLSEPEGPRSWLFSDLLP</sequence>
<evidence type="ECO:0000313" key="2">
    <source>
        <dbReference type="EMBL" id="MEQ2545885.1"/>
    </source>
</evidence>
<feature type="compositionally biased region" description="Basic and acidic residues" evidence="1">
    <location>
        <begin position="9"/>
        <end position="23"/>
    </location>
</feature>
<gene>
    <name evidence="2" type="ORF">WMO46_13130</name>
</gene>
<keyword evidence="3" id="KW-1185">Reference proteome</keyword>
<evidence type="ECO:0000256" key="1">
    <source>
        <dbReference type="SAM" id="MobiDB-lite"/>
    </source>
</evidence>
<evidence type="ECO:0008006" key="4">
    <source>
        <dbReference type="Google" id="ProtNLM"/>
    </source>
</evidence>
<comment type="caution">
    <text evidence="2">The sequence shown here is derived from an EMBL/GenBank/DDBJ whole genome shotgun (WGS) entry which is preliminary data.</text>
</comment>
<feature type="compositionally biased region" description="Basic and acidic residues" evidence="1">
    <location>
        <begin position="31"/>
        <end position="52"/>
    </location>
</feature>
<reference evidence="2 3" key="1">
    <citation type="submission" date="2024-03" db="EMBL/GenBank/DDBJ databases">
        <title>Human intestinal bacterial collection.</title>
        <authorList>
            <person name="Pauvert C."/>
            <person name="Hitch T.C.A."/>
            <person name="Clavel T."/>
        </authorList>
    </citation>
    <scope>NUCLEOTIDE SEQUENCE [LARGE SCALE GENOMIC DNA]</scope>
    <source>
        <strain evidence="2 3">CLA-KB-H122</strain>
    </source>
</reference>
<name>A0ABV1GZQ7_9BACT</name>
<protein>
    <recommendedName>
        <fullName evidence="4">DUF3408 domain-containing protein</fullName>
    </recommendedName>
</protein>
<accession>A0ABV1GZQ7</accession>
<dbReference type="EMBL" id="JBBMFL010000017">
    <property type="protein sequence ID" value="MEQ2545885.1"/>
    <property type="molecule type" value="Genomic_DNA"/>
</dbReference>